<organism evidence="1 2">
    <name type="scientific">Ectopseudomonas oleovorans</name>
    <name type="common">Pseudomonas oleovorans</name>
    <dbReference type="NCBI Taxonomy" id="301"/>
    <lineage>
        <taxon>Bacteria</taxon>
        <taxon>Pseudomonadati</taxon>
        <taxon>Pseudomonadota</taxon>
        <taxon>Gammaproteobacteria</taxon>
        <taxon>Pseudomonadales</taxon>
        <taxon>Pseudomonadaceae</taxon>
        <taxon>Ectopseudomonas</taxon>
    </lineage>
</organism>
<name>A0A3R8WW42_ECTOL</name>
<dbReference type="AlphaFoldDB" id="A0A3R8WW42"/>
<protein>
    <submittedName>
        <fullName evidence="1">Uncharacterized protein</fullName>
    </submittedName>
</protein>
<accession>A0A3R8WW42</accession>
<gene>
    <name evidence="1" type="ORF">EGJ44_21765</name>
</gene>
<evidence type="ECO:0000313" key="2">
    <source>
        <dbReference type="Proteomes" id="UP000272833"/>
    </source>
</evidence>
<dbReference type="RefSeq" id="WP_125875193.1">
    <property type="nucleotide sequence ID" value="NZ_RHRS01000100.1"/>
</dbReference>
<dbReference type="EMBL" id="RHRS01000100">
    <property type="protein sequence ID" value="RRW27313.1"/>
    <property type="molecule type" value="Genomic_DNA"/>
</dbReference>
<evidence type="ECO:0000313" key="1">
    <source>
        <dbReference type="EMBL" id="RRW27313.1"/>
    </source>
</evidence>
<sequence length="71" mass="8031">MSAIECDYLDDYDRQRQPLAVPPELARLIARKAAALAAEFEGRALDELNRAARRHLRTGQTPEQIAWQLGL</sequence>
<dbReference type="Proteomes" id="UP000272833">
    <property type="component" value="Unassembled WGS sequence"/>
</dbReference>
<reference evidence="1 2" key="1">
    <citation type="submission" date="2018-10" db="EMBL/GenBank/DDBJ databases">
        <title>Transmission dynamics of multidrug resistant bacteria on intensive care unit surfaces.</title>
        <authorList>
            <person name="D'Souza A.W."/>
            <person name="Potter R.F."/>
            <person name="Wallace M."/>
            <person name="Shupe A."/>
            <person name="Patel S."/>
            <person name="Sun S."/>
            <person name="Gul D."/>
            <person name="Kwon J.H."/>
            <person name="Andleeb S."/>
            <person name="Burnham C.-A.D."/>
            <person name="Dantas G."/>
        </authorList>
    </citation>
    <scope>NUCLEOTIDE SEQUENCE [LARGE SCALE GENOMIC DNA]</scope>
    <source>
        <strain evidence="1 2">PO_271</strain>
    </source>
</reference>
<comment type="caution">
    <text evidence="1">The sequence shown here is derived from an EMBL/GenBank/DDBJ whole genome shotgun (WGS) entry which is preliminary data.</text>
</comment>
<proteinExistence type="predicted"/>